<proteinExistence type="predicted"/>
<comment type="caution">
    <text evidence="1">The sequence shown here is derived from an EMBL/GenBank/DDBJ whole genome shotgun (WGS) entry which is preliminary data.</text>
</comment>
<dbReference type="RefSeq" id="WP_376867106.1">
    <property type="nucleotide sequence ID" value="NZ_JBHSLF010000048.1"/>
</dbReference>
<dbReference type="Proteomes" id="UP001596152">
    <property type="component" value="Unassembled WGS sequence"/>
</dbReference>
<accession>A0ABW0FVD7</accession>
<dbReference type="EMBL" id="JBHSLF010000048">
    <property type="protein sequence ID" value="MFC5345419.1"/>
    <property type="molecule type" value="Genomic_DNA"/>
</dbReference>
<dbReference type="InterPro" id="IPR036390">
    <property type="entry name" value="WH_DNA-bd_sf"/>
</dbReference>
<dbReference type="InterPro" id="IPR036388">
    <property type="entry name" value="WH-like_DNA-bd_sf"/>
</dbReference>
<evidence type="ECO:0008006" key="3">
    <source>
        <dbReference type="Google" id="ProtNLM"/>
    </source>
</evidence>
<reference evidence="2" key="1">
    <citation type="journal article" date="2019" name="Int. J. Syst. Evol. Microbiol.">
        <title>The Global Catalogue of Microorganisms (GCM) 10K type strain sequencing project: providing services to taxonomists for standard genome sequencing and annotation.</title>
        <authorList>
            <consortium name="The Broad Institute Genomics Platform"/>
            <consortium name="The Broad Institute Genome Sequencing Center for Infectious Disease"/>
            <person name="Wu L."/>
            <person name="Ma J."/>
        </authorList>
    </citation>
    <scope>NUCLEOTIDE SEQUENCE [LARGE SCALE GENOMIC DNA]</scope>
    <source>
        <strain evidence="2">JCM 12125</strain>
    </source>
</reference>
<name>A0ABW0FVD7_9CAUL</name>
<dbReference type="SUPFAM" id="SSF46785">
    <property type="entry name" value="Winged helix' DNA-binding domain"/>
    <property type="match status" value="1"/>
</dbReference>
<protein>
    <recommendedName>
        <fullName evidence="3">MarR family transcriptional regulator</fullName>
    </recommendedName>
</protein>
<gene>
    <name evidence="1" type="ORF">ACFPIE_16005</name>
</gene>
<sequence>MLSNATSFGTLGRLFDDAAAYVTQLFDIRLTFKEADVGLLPFFLTDRYRLAETSLFGRKLLILATPGQDAETPATIAKHIQTARSTSDAFMVVFLTDALSSANRQRLIQQGVNFIVPGNQLFLPELGADLREYFRSEVRPAVEQLTPAAQVVVLASLLREDLDGQTPKSLAERFQYSAMSTGRVVDELQRHGILGIDVRGRERRIAFKQEGDDLWRAVRDLLQSPVRARRLVRPFPEAQALPLAGESALSEYTLLGPPVHEVRAVSARQWKGLVYQHDLQPADDRDPEAIRIETWSYDPRLLCHHGPVVDRLSLYLSLEDRHDERLDQAVDTLMEPFGWS</sequence>
<organism evidence="1 2">
    <name type="scientific">Brevundimonas staleyi</name>
    <dbReference type="NCBI Taxonomy" id="74326"/>
    <lineage>
        <taxon>Bacteria</taxon>
        <taxon>Pseudomonadati</taxon>
        <taxon>Pseudomonadota</taxon>
        <taxon>Alphaproteobacteria</taxon>
        <taxon>Caulobacterales</taxon>
        <taxon>Caulobacteraceae</taxon>
        <taxon>Brevundimonas</taxon>
    </lineage>
</organism>
<evidence type="ECO:0000313" key="1">
    <source>
        <dbReference type="EMBL" id="MFC5345419.1"/>
    </source>
</evidence>
<keyword evidence="2" id="KW-1185">Reference proteome</keyword>
<dbReference type="Gene3D" id="1.10.10.10">
    <property type="entry name" value="Winged helix-like DNA-binding domain superfamily/Winged helix DNA-binding domain"/>
    <property type="match status" value="1"/>
</dbReference>
<evidence type="ECO:0000313" key="2">
    <source>
        <dbReference type="Proteomes" id="UP001596152"/>
    </source>
</evidence>